<keyword evidence="3" id="KW-0813">Transport</keyword>
<dbReference type="GO" id="GO:0005246">
    <property type="term" value="F:calcium channel regulator activity"/>
    <property type="evidence" value="ECO:0007669"/>
    <property type="project" value="InterPro"/>
</dbReference>
<feature type="region of interest" description="Disordered" evidence="14">
    <location>
        <begin position="403"/>
        <end position="422"/>
    </location>
</feature>
<feature type="region of interest" description="Disordered" evidence="14">
    <location>
        <begin position="71"/>
        <end position="93"/>
    </location>
</feature>
<comment type="similarity">
    <text evidence="2">Belongs to the CFAP97 family.</text>
</comment>
<dbReference type="FunFam" id="1.10.238.180:FF:000001">
    <property type="entry name" value="Stromal interaction molecule 1"/>
    <property type="match status" value="1"/>
</dbReference>
<dbReference type="GO" id="GO:0002115">
    <property type="term" value="P:store-operated calcium entry"/>
    <property type="evidence" value="ECO:0007669"/>
    <property type="project" value="TreeGrafter"/>
</dbReference>
<evidence type="ECO:0000256" key="12">
    <source>
        <dbReference type="ARBA" id="ARBA00023136"/>
    </source>
</evidence>
<feature type="compositionally biased region" description="Basic and acidic residues" evidence="14">
    <location>
        <begin position="903"/>
        <end position="912"/>
    </location>
</feature>
<protein>
    <recommendedName>
        <fullName evidence="19">Stromal interaction molecule</fullName>
    </recommendedName>
</protein>
<dbReference type="EMBL" id="OV121138">
    <property type="protein sequence ID" value="CAH0560671.1"/>
    <property type="molecule type" value="Genomic_DNA"/>
</dbReference>
<dbReference type="PANTHER" id="PTHR15136:SF5">
    <property type="entry name" value="STROMAL INTERACTION MOLECULE HOMOLOG"/>
    <property type="match status" value="1"/>
</dbReference>
<evidence type="ECO:0000256" key="11">
    <source>
        <dbReference type="ARBA" id="ARBA00023065"/>
    </source>
</evidence>
<dbReference type="Gene3D" id="1.10.287.3550">
    <property type="match status" value="1"/>
</dbReference>
<feature type="region of interest" description="Disordered" evidence="14">
    <location>
        <begin position="241"/>
        <end position="263"/>
    </location>
</feature>
<dbReference type="GO" id="GO:0051049">
    <property type="term" value="P:regulation of transport"/>
    <property type="evidence" value="ECO:0007669"/>
    <property type="project" value="UniProtKB-ARBA"/>
</dbReference>
<dbReference type="Pfam" id="PF25578">
    <property type="entry name" value="EF-hand_STIM1"/>
    <property type="match status" value="1"/>
</dbReference>
<dbReference type="CDD" id="cd11722">
    <property type="entry name" value="SOAR"/>
    <property type="match status" value="1"/>
</dbReference>
<evidence type="ECO:0000256" key="1">
    <source>
        <dbReference type="ARBA" id="ARBA00004479"/>
    </source>
</evidence>
<dbReference type="GO" id="GO:0005783">
    <property type="term" value="C:endoplasmic reticulum"/>
    <property type="evidence" value="ECO:0007669"/>
    <property type="project" value="TreeGrafter"/>
</dbReference>
<feature type="region of interest" description="Disordered" evidence="14">
    <location>
        <begin position="901"/>
        <end position="930"/>
    </location>
</feature>
<accession>A0A9P0FMF1</accession>
<feature type="region of interest" description="Disordered" evidence="14">
    <location>
        <begin position="818"/>
        <end position="838"/>
    </location>
</feature>
<feature type="domain" description="STIM1/2 EF-hand" evidence="16">
    <location>
        <begin position="1009"/>
        <end position="1088"/>
    </location>
</feature>
<evidence type="ECO:0000256" key="4">
    <source>
        <dbReference type="ARBA" id="ARBA00022568"/>
    </source>
</evidence>
<keyword evidence="6" id="KW-0479">Metal-binding</keyword>
<evidence type="ECO:0000256" key="2">
    <source>
        <dbReference type="ARBA" id="ARBA00008315"/>
    </source>
</evidence>
<evidence type="ECO:0000256" key="14">
    <source>
        <dbReference type="SAM" id="MobiDB-lite"/>
    </source>
</evidence>
<dbReference type="InterPro" id="IPR032393">
    <property type="entry name" value="SOAR_STIM1/2"/>
</dbReference>
<dbReference type="FunFam" id="1.10.287.3550:FF:000002">
    <property type="entry name" value="Stromal interaction molecule homolog"/>
    <property type="match status" value="1"/>
</dbReference>
<evidence type="ECO:0008006" key="19">
    <source>
        <dbReference type="Google" id="ProtNLM"/>
    </source>
</evidence>
<keyword evidence="7" id="KW-0732">Signal</keyword>
<evidence type="ECO:0000313" key="17">
    <source>
        <dbReference type="EMBL" id="CAH0560671.1"/>
    </source>
</evidence>
<evidence type="ECO:0000256" key="5">
    <source>
        <dbReference type="ARBA" id="ARBA00022692"/>
    </source>
</evidence>
<dbReference type="Gene3D" id="1.10.238.180">
    <property type="match status" value="1"/>
</dbReference>
<feature type="compositionally biased region" description="Polar residues" evidence="14">
    <location>
        <begin position="818"/>
        <end position="833"/>
    </location>
</feature>
<comment type="subcellular location">
    <subcellularLocation>
        <location evidence="1">Membrane</location>
        <topology evidence="1">Single-pass type I membrane protein</topology>
    </subcellularLocation>
</comment>
<dbReference type="PANTHER" id="PTHR15136">
    <property type="entry name" value="STROMAL INTERACTION MOLECULE HOMOLOG"/>
    <property type="match status" value="1"/>
</dbReference>
<evidence type="ECO:0000256" key="7">
    <source>
        <dbReference type="ARBA" id="ARBA00022729"/>
    </source>
</evidence>
<evidence type="ECO:0000256" key="6">
    <source>
        <dbReference type="ARBA" id="ARBA00022723"/>
    </source>
</evidence>
<proteinExistence type="inferred from homology"/>
<name>A0A9P0FMF1_BRAAE</name>
<keyword evidence="4" id="KW-0109">Calcium transport</keyword>
<feature type="coiled-coil region" evidence="13">
    <location>
        <begin position="1255"/>
        <end position="1318"/>
    </location>
</feature>
<dbReference type="GO" id="GO:0005886">
    <property type="term" value="C:plasma membrane"/>
    <property type="evidence" value="ECO:0007669"/>
    <property type="project" value="TreeGrafter"/>
</dbReference>
<reference evidence="17" key="1">
    <citation type="submission" date="2021-12" db="EMBL/GenBank/DDBJ databases">
        <authorList>
            <person name="King R."/>
        </authorList>
    </citation>
    <scope>NUCLEOTIDE SEQUENCE</scope>
</reference>
<evidence type="ECO:0000256" key="3">
    <source>
        <dbReference type="ARBA" id="ARBA00022448"/>
    </source>
</evidence>
<dbReference type="InterPro" id="IPR057835">
    <property type="entry name" value="EF-hand_STIM1/2"/>
</dbReference>
<keyword evidence="12" id="KW-0472">Membrane</keyword>
<sequence length="1552" mass="174940">MDLTTGLQQIQDKFNAIKRISGQYLIQEDILDSIIDVSQMQFDNDETWLYSCNNAPTKEITNLSEWMYNNSSSKQSQHHESKSLFSKSDNQRNIDTRTFTRPKKKFTRPSIEKYNQELYGIGDSLETVDSCAEGATQPLHFDLAQPTSSYYFENIVAKANNEEKTFQNMSPPSLVNSICSSTFANLMESSFIKNDPVLREIRDKDYTDSILLQDLEPPMFQSITDSFSSVNSDTPESFLKKHSFNASKRENRSGGEKINTTFDLNAGENNNTYVNVSETSTLSPPSSVNSLCSLTFTNLMESSFIKNDPVLKEIRDKDYIDSVLLQNLEPPMFQSFTDSFSSLNSDSPESFLKKHSFNASKRENSNDIEKINTTFELNAEENNNSFVNVVERVLQTTYQQQQSILSNERQKERSSDSSYGATYRRVKHSHTFRKSDLRSDTLNATYQMSPNDVVLVQDDADADVLSATQTVIAGDVTVTKENSEILRRQLNGTLRQINDMNKFGYKDQGREDGYGEENLDGYLKRNSIGSADSLDRMSSLSNSSRGSNKMLNMADVDAIVERQEKSLQCTVSTPKPGAATKKWNPNFISPIVPIVPMSDSDGYSSNEEYKSAKSTSSKTSMENQNQLKSIKSLNFANVKVDAKNRKPLPKNIFTAPSAPKMPQALRASNLPGTQSNLKTMGQKLRGSYTSLRPISQYLPVAPPPLSKTGLNTTATLIKASNPNVTQNIDSPSKVAEVHPIPRVPSNDASLKPRMSGLPRPISSGLPRPVSKIPGIRSNFSLNIGKNIKMSEKDSDQESFKDKHTEDELSYNLKTKLSTKNSSAGEGNNSTLSDYNDEAFEDCSDDETDFSDNLSSIYEVFHGIQPFKYVDQTKTFTPNQLNEIERKNSILMNKILANNKRKNKYNDPPKFSDAKQVSSAAINRKKKQEKIDRDNQENINTICLQALIIAMHFGSLVFWLVLNVSWKNVFCELEYAEKPGNVNPREPVQSTYYSSSDLTYDKSNNVLYETCNIHDFACLAMAASDKLGLEAIKSLHTKLDDDANGNIDLSESDDFLREELKYDSGYEKRQKVFHKNDMQISVKELWEAWLKLAANNDHYLSGIGIKDPIHKQKISLKAMDVVLFGPPKEVPHWKDLTLIFLTIVGGLGVYYAFQQNKKFKIHLHRMNRDMDSLQNAERALENLQKELEVAKQAQEEVRSEKQDLEKKLDGHLPSSSSDLEMLRTELQIAEGELKDKCWAPPLGLQQWLQLTHEVENKGYIKKKISAEKQLQQAREACEKLRKKRSSLVGAFVSTHGKSIDEVDRSIVEARTALNEVTQELQERVHRWKQIEMLCGFNIINNNGISYLENALYNRPVNGRAIGLKGRMASTDDLDDETSSLYQGYADQIQLYQWKEGDSSESENSKMEDEAYVSASDVNKHQTTGTVSFILGGENSPDEPIIVRQPKISKFFSNPRSISNNEINLTSLKPNMTRSYSNDTNMMTMDGGGSKPKVSISEPALENASRGLPKSNKDIQYSSIEEDVCSTDSSQMEDDLKKKKRKLFSFSKKGKTKD</sequence>
<dbReference type="GO" id="GO:0006874">
    <property type="term" value="P:intracellular calcium ion homeostasis"/>
    <property type="evidence" value="ECO:0007669"/>
    <property type="project" value="TreeGrafter"/>
</dbReference>
<gene>
    <name evidence="17" type="ORF">MELIAE_LOCUS10392</name>
</gene>
<feature type="compositionally biased region" description="Basic and acidic residues" evidence="14">
    <location>
        <begin position="1193"/>
        <end position="1209"/>
    </location>
</feature>
<feature type="region of interest" description="Disordered" evidence="14">
    <location>
        <begin position="602"/>
        <end position="625"/>
    </location>
</feature>
<dbReference type="GO" id="GO:0005509">
    <property type="term" value="F:calcium ion binding"/>
    <property type="evidence" value="ECO:0007669"/>
    <property type="project" value="TreeGrafter"/>
</dbReference>
<dbReference type="Pfam" id="PF13879">
    <property type="entry name" value="Hmw_CFAP97"/>
    <property type="match status" value="1"/>
</dbReference>
<evidence type="ECO:0000313" key="18">
    <source>
        <dbReference type="Proteomes" id="UP001154078"/>
    </source>
</evidence>
<feature type="region of interest" description="Disordered" evidence="14">
    <location>
        <begin position="1193"/>
        <end position="1215"/>
    </location>
</feature>
<dbReference type="OrthoDB" id="9986177at2759"/>
<evidence type="ECO:0000259" key="16">
    <source>
        <dbReference type="Pfam" id="PF25578"/>
    </source>
</evidence>
<keyword evidence="10 13" id="KW-0175">Coiled coil</keyword>
<dbReference type="InterPro" id="IPR037608">
    <property type="entry name" value="STIM1/2"/>
</dbReference>
<keyword evidence="5" id="KW-0812">Transmembrane</keyword>
<dbReference type="InterPro" id="IPR029488">
    <property type="entry name" value="Hmw/CFAP97"/>
</dbReference>
<keyword evidence="11" id="KW-0406">Ion transport</keyword>
<keyword evidence="8" id="KW-0106">Calcium</keyword>
<dbReference type="Pfam" id="PF16533">
    <property type="entry name" value="SOAR"/>
    <property type="match status" value="1"/>
</dbReference>
<dbReference type="Proteomes" id="UP001154078">
    <property type="component" value="Chromosome 7"/>
</dbReference>
<feature type="domain" description="STIM1/2 Orai1-activating region" evidence="15">
    <location>
        <begin position="1237"/>
        <end position="1337"/>
    </location>
</feature>
<keyword evidence="9" id="KW-1133">Transmembrane helix</keyword>
<evidence type="ECO:0000259" key="15">
    <source>
        <dbReference type="Pfam" id="PF16533"/>
    </source>
</evidence>
<organism evidence="17 18">
    <name type="scientific">Brassicogethes aeneus</name>
    <name type="common">Rape pollen beetle</name>
    <name type="synonym">Meligethes aeneus</name>
    <dbReference type="NCBI Taxonomy" id="1431903"/>
    <lineage>
        <taxon>Eukaryota</taxon>
        <taxon>Metazoa</taxon>
        <taxon>Ecdysozoa</taxon>
        <taxon>Arthropoda</taxon>
        <taxon>Hexapoda</taxon>
        <taxon>Insecta</taxon>
        <taxon>Pterygota</taxon>
        <taxon>Neoptera</taxon>
        <taxon>Endopterygota</taxon>
        <taxon>Coleoptera</taxon>
        <taxon>Polyphaga</taxon>
        <taxon>Cucujiformia</taxon>
        <taxon>Nitidulidae</taxon>
        <taxon>Meligethinae</taxon>
        <taxon>Brassicogethes</taxon>
    </lineage>
</organism>
<evidence type="ECO:0000256" key="13">
    <source>
        <dbReference type="SAM" id="Coils"/>
    </source>
</evidence>
<evidence type="ECO:0000256" key="8">
    <source>
        <dbReference type="ARBA" id="ARBA00022837"/>
    </source>
</evidence>
<keyword evidence="18" id="KW-1185">Reference proteome</keyword>
<evidence type="ECO:0000256" key="9">
    <source>
        <dbReference type="ARBA" id="ARBA00022989"/>
    </source>
</evidence>
<evidence type="ECO:0000256" key="10">
    <source>
        <dbReference type="ARBA" id="ARBA00023054"/>
    </source>
</evidence>